<dbReference type="Pfam" id="PF14874">
    <property type="entry name" value="PapD-like"/>
    <property type="match status" value="1"/>
</dbReference>
<keyword evidence="4" id="KW-1185">Reference proteome</keyword>
<dbReference type="Gene3D" id="2.60.40.10">
    <property type="entry name" value="Immunoglobulins"/>
    <property type="match status" value="2"/>
</dbReference>
<dbReference type="GO" id="GO:0005509">
    <property type="term" value="F:calcium ion binding"/>
    <property type="evidence" value="ECO:0007669"/>
    <property type="project" value="InterPro"/>
</dbReference>
<dbReference type="GO" id="GO:0044458">
    <property type="term" value="P:motile cilium assembly"/>
    <property type="evidence" value="ECO:0007669"/>
    <property type="project" value="TreeGrafter"/>
</dbReference>
<dbReference type="PANTHER" id="PTHR46500:SF1">
    <property type="entry name" value="CILIA- AND FLAGELLA-ASSOCIATED PROTEIN 221"/>
    <property type="match status" value="1"/>
</dbReference>
<feature type="region of interest" description="Disordered" evidence="1">
    <location>
        <begin position="680"/>
        <end position="699"/>
    </location>
</feature>
<dbReference type="Proteomes" id="UP001515480">
    <property type="component" value="Unassembled WGS sequence"/>
</dbReference>
<evidence type="ECO:0000313" key="4">
    <source>
        <dbReference type="Proteomes" id="UP001515480"/>
    </source>
</evidence>
<dbReference type="GO" id="GO:0003341">
    <property type="term" value="P:cilium movement"/>
    <property type="evidence" value="ECO:0007669"/>
    <property type="project" value="InterPro"/>
</dbReference>
<sequence length="1024" mass="110044">MCRGLPLVSNEEAMATVSFPESLVDESRPPQRNALLAHEYVRTGAGTQLTAEPREVRFAVEEEGGALVQSLRLVNTSARPLRLHILPPSTPFFSISVSKRGKLMPGLAEEISVRFAATDMRYYHDAIRVHLGEENLLVPLHAYPAVAASLSGLDFPPLIDFGRVPLEEEVHHTLPLRSAVGVEFEFRVEVLEDHRDFVVAPRGGVVPAYGEVGVRISYKPTRLATARLRVELSVSQLDFTPKQIEVIGCSMPLQHRQRRLRELAASSDDEADAAAGGGGEAPAAAFSSSVLWGEPSDELIAAAAVSGGGGSGGGDAVTRAMRLERSHRAGREGGRTSPSPPLPPKELPLPPKQTVIDGYRVDARLMHAKPPVHATTSILLQKPYKVPFQQLRAVVVQQEEEAERSLRAHAEAARAQLSPVEQVIDYLATSSDALLDTLHEHDVHATGVISRAEFEAMLPLLGAVAEVATSDDMDTVFDQLSGGGEELHYKMLPRLAARLNASLAAGRPPLALDAAELDLALQRDKTRQVKELQFAREVSKVEKTEKEKQVKATVAIGQPLLSDEVVQATHEARDAFYSRRAYEAREAARGRRAAVLSSARAVVGEAAAREAAEGTPAFEAQHADAWGARAAALAAFQQAVRVATVRARVERRLAEMRGCLQRSGVALSDAAAMRQLVRAQSHGGAGGGHSAPSAQLADGSGGAASVEAVLQLGAIAPFDFPQEPSAESVPRPDPIEVEPLPAFDDARMFALRVPRRFSLMAYEPLPFTSPGSFPALEEGRQMRTGAAFETGELLPTGVPSKIPHVHLPQQLMKSVAPQPPAKAPLEEGGAFVDPRPRLCRSPLAYSEVDARLQLWARPVASNGYWRDEAIGSNARHALLAEPTISDAYRPRREAWPDALAPLPAELQGVVAAHVEEEMSEDESDTALEFDQPTRKRLNDIFDMPAASSAAAAAADDKDVALHDLGVVAVDPARVLAVDAGSEMARAVAGFEVARAALRRDQRALLGSKLKELNQLMMSSSALSD</sequence>
<comment type="caution">
    <text evidence="3">The sequence shown here is derived from an EMBL/GenBank/DDBJ whole genome shotgun (WGS) entry which is preliminary data.</text>
</comment>
<dbReference type="InterPro" id="IPR002048">
    <property type="entry name" value="EF_hand_dom"/>
</dbReference>
<organism evidence="3 4">
    <name type="scientific">Prymnesium parvum</name>
    <name type="common">Toxic golden alga</name>
    <dbReference type="NCBI Taxonomy" id="97485"/>
    <lineage>
        <taxon>Eukaryota</taxon>
        <taxon>Haptista</taxon>
        <taxon>Haptophyta</taxon>
        <taxon>Prymnesiophyceae</taxon>
        <taxon>Prymnesiales</taxon>
        <taxon>Prymnesiaceae</taxon>
        <taxon>Prymnesium</taxon>
    </lineage>
</organism>
<accession>A0AB34J2H7</accession>
<dbReference type="PROSITE" id="PS50222">
    <property type="entry name" value="EF_HAND_2"/>
    <property type="match status" value="1"/>
</dbReference>
<feature type="domain" description="EF-hand" evidence="2">
    <location>
        <begin position="429"/>
        <end position="464"/>
    </location>
</feature>
<evidence type="ECO:0000256" key="1">
    <source>
        <dbReference type="SAM" id="MobiDB-lite"/>
    </source>
</evidence>
<dbReference type="InterPro" id="IPR013783">
    <property type="entry name" value="Ig-like_fold"/>
</dbReference>
<dbReference type="GO" id="GO:0097729">
    <property type="term" value="C:9+2 motile cilium"/>
    <property type="evidence" value="ECO:0007669"/>
    <property type="project" value="TreeGrafter"/>
</dbReference>
<dbReference type="EMBL" id="JBGBPQ010000014">
    <property type="protein sequence ID" value="KAL1511562.1"/>
    <property type="molecule type" value="Genomic_DNA"/>
</dbReference>
<gene>
    <name evidence="3" type="ORF">AB1Y20_006356</name>
</gene>
<dbReference type="InterPro" id="IPR029676">
    <property type="entry name" value="CFAP221"/>
</dbReference>
<feature type="region of interest" description="Disordered" evidence="1">
    <location>
        <begin position="326"/>
        <end position="352"/>
    </location>
</feature>
<evidence type="ECO:0000259" key="2">
    <source>
        <dbReference type="PROSITE" id="PS50222"/>
    </source>
</evidence>
<feature type="region of interest" description="Disordered" evidence="1">
    <location>
        <begin position="260"/>
        <end position="280"/>
    </location>
</feature>
<reference evidence="3 4" key="1">
    <citation type="journal article" date="2024" name="Science">
        <title>Giant polyketide synthase enzymes in the biosynthesis of giant marine polyether toxins.</title>
        <authorList>
            <person name="Fallon T.R."/>
            <person name="Shende V.V."/>
            <person name="Wierzbicki I.H."/>
            <person name="Pendleton A.L."/>
            <person name="Watervoot N.F."/>
            <person name="Auber R.P."/>
            <person name="Gonzalez D.J."/>
            <person name="Wisecaver J.H."/>
            <person name="Moore B.S."/>
        </authorList>
    </citation>
    <scope>NUCLEOTIDE SEQUENCE [LARGE SCALE GENOMIC DNA]</scope>
    <source>
        <strain evidence="3 4">12B1</strain>
    </source>
</reference>
<evidence type="ECO:0000313" key="3">
    <source>
        <dbReference type="EMBL" id="KAL1511562.1"/>
    </source>
</evidence>
<feature type="compositionally biased region" description="Pro residues" evidence="1">
    <location>
        <begin position="338"/>
        <end position="351"/>
    </location>
</feature>
<name>A0AB34J2H7_PRYPA</name>
<dbReference type="AlphaFoldDB" id="A0AB34J2H7"/>
<protein>
    <recommendedName>
        <fullName evidence="2">EF-hand domain-containing protein</fullName>
    </recommendedName>
</protein>
<proteinExistence type="predicted"/>
<dbReference type="PANTHER" id="PTHR46500">
    <property type="entry name" value="CILIA- AND FLAGELLA-ASSOCIATED PROTEIN 221"/>
    <property type="match status" value="1"/>
</dbReference>